<keyword evidence="2" id="KW-1185">Reference proteome</keyword>
<protein>
    <submittedName>
        <fullName evidence="1">Uncharacterized protein</fullName>
    </submittedName>
</protein>
<dbReference type="EMBL" id="BAABHJ010000003">
    <property type="protein sequence ID" value="GAA4603671.1"/>
    <property type="molecule type" value="Genomic_DNA"/>
</dbReference>
<evidence type="ECO:0000313" key="1">
    <source>
        <dbReference type="EMBL" id="GAA4603671.1"/>
    </source>
</evidence>
<reference evidence="2" key="1">
    <citation type="journal article" date="2019" name="Int. J. Syst. Evol. Microbiol.">
        <title>The Global Catalogue of Microorganisms (GCM) 10K type strain sequencing project: providing services to taxonomists for standard genome sequencing and annotation.</title>
        <authorList>
            <consortium name="The Broad Institute Genomics Platform"/>
            <consortium name="The Broad Institute Genome Sequencing Center for Infectious Disease"/>
            <person name="Wu L."/>
            <person name="Ma J."/>
        </authorList>
    </citation>
    <scope>NUCLEOTIDE SEQUENCE [LARGE SCALE GENOMIC DNA]</scope>
    <source>
        <strain evidence="2">JCM 17938</strain>
    </source>
</reference>
<proteinExistence type="predicted"/>
<evidence type="ECO:0000313" key="2">
    <source>
        <dbReference type="Proteomes" id="UP001500212"/>
    </source>
</evidence>
<name>A0ABP8TGT7_9ACTN</name>
<accession>A0ABP8TGT7</accession>
<dbReference type="Proteomes" id="UP001500212">
    <property type="component" value="Unassembled WGS sequence"/>
</dbReference>
<gene>
    <name evidence="1" type="ORF">GCM10023195_12220</name>
</gene>
<sequence length="66" mass="7023">MHVAGVSAGVLAYGHALRWSCAWVACEWSVATPSEWLCDTAGWPADSWWVVSDWSLPEVCDGGAAG</sequence>
<organism evidence="1 2">
    <name type="scientific">Actinoallomurus liliacearum</name>
    <dbReference type="NCBI Taxonomy" id="1080073"/>
    <lineage>
        <taxon>Bacteria</taxon>
        <taxon>Bacillati</taxon>
        <taxon>Actinomycetota</taxon>
        <taxon>Actinomycetes</taxon>
        <taxon>Streptosporangiales</taxon>
        <taxon>Thermomonosporaceae</taxon>
        <taxon>Actinoallomurus</taxon>
    </lineage>
</organism>
<comment type="caution">
    <text evidence="1">The sequence shown here is derived from an EMBL/GenBank/DDBJ whole genome shotgun (WGS) entry which is preliminary data.</text>
</comment>